<protein>
    <submittedName>
        <fullName evidence="2">Uncharacterized protein</fullName>
    </submittedName>
</protein>
<proteinExistence type="predicted"/>
<keyword evidence="1" id="KW-0812">Transmembrane</keyword>
<evidence type="ECO:0000313" key="3">
    <source>
        <dbReference type="Proteomes" id="UP000621670"/>
    </source>
</evidence>
<sequence>MKKINRHYEKILQTFIIYYSLIFLLITINKITFREFEINTTNDAELIKYEIDNKKYNKSLPASSTLEISDNFEKIIQKSVYKLDSNFFLKGRDYNKMLNPKMLKEVVNEARKGGGSSSGNTFFNNLLNKEIVTFTIYTETNPEELKLINRFTKYDEKFKINEIWFKYLAKIKIEYNIKVGNNEKTSFYYENTEICSPIKLI</sequence>
<gene>
    <name evidence="2" type="ORF">H8R26_14670</name>
</gene>
<dbReference type="RefSeq" id="WP_166139171.1">
    <property type="nucleotide sequence ID" value="NZ_JAAOBY010000015.1"/>
</dbReference>
<organism evidence="2 3">
    <name type="scientific">Flavobacterium turcicum</name>
    <dbReference type="NCBI Taxonomy" id="2764718"/>
    <lineage>
        <taxon>Bacteria</taxon>
        <taxon>Pseudomonadati</taxon>
        <taxon>Bacteroidota</taxon>
        <taxon>Flavobacteriia</taxon>
        <taxon>Flavobacteriales</taxon>
        <taxon>Flavobacteriaceae</taxon>
        <taxon>Flavobacterium</taxon>
    </lineage>
</organism>
<comment type="caution">
    <text evidence="2">The sequence shown here is derived from an EMBL/GenBank/DDBJ whole genome shotgun (WGS) entry which is preliminary data.</text>
</comment>
<keyword evidence="1" id="KW-1133">Transmembrane helix</keyword>
<accession>A0ABR7JKF8</accession>
<keyword evidence="3" id="KW-1185">Reference proteome</keyword>
<keyword evidence="1" id="KW-0472">Membrane</keyword>
<evidence type="ECO:0000256" key="1">
    <source>
        <dbReference type="SAM" id="Phobius"/>
    </source>
</evidence>
<feature type="transmembrane region" description="Helical" evidence="1">
    <location>
        <begin position="12"/>
        <end position="33"/>
    </location>
</feature>
<name>A0ABR7JKF8_9FLAO</name>
<dbReference type="EMBL" id="JACRUM010000016">
    <property type="protein sequence ID" value="MBC5864669.1"/>
    <property type="molecule type" value="Genomic_DNA"/>
</dbReference>
<dbReference type="Proteomes" id="UP000621670">
    <property type="component" value="Unassembled WGS sequence"/>
</dbReference>
<evidence type="ECO:0000313" key="2">
    <source>
        <dbReference type="EMBL" id="MBC5864669.1"/>
    </source>
</evidence>
<reference evidence="2 3" key="1">
    <citation type="submission" date="2020-08" db="EMBL/GenBank/DDBJ databases">
        <title>Description of novel Flavobacterium F-400 isolate.</title>
        <authorList>
            <person name="Saticioglu I."/>
            <person name="Duman M."/>
            <person name="Altun S."/>
        </authorList>
    </citation>
    <scope>NUCLEOTIDE SEQUENCE [LARGE SCALE GENOMIC DNA]</scope>
    <source>
        <strain evidence="2 3">F-400</strain>
    </source>
</reference>